<dbReference type="PROSITE" id="PS51144">
    <property type="entry name" value="ALPHA_CA_2"/>
    <property type="match status" value="1"/>
</dbReference>
<dbReference type="GO" id="GO:0006730">
    <property type="term" value="P:one-carbon metabolic process"/>
    <property type="evidence" value="ECO:0007669"/>
    <property type="project" value="TreeGrafter"/>
</dbReference>
<accession>A0A8J5F4C2</accession>
<dbReference type="Proteomes" id="UP000734854">
    <property type="component" value="Unassembled WGS sequence"/>
</dbReference>
<protein>
    <recommendedName>
        <fullName evidence="1">Alpha-carbonic anhydrase domain-containing protein</fullName>
    </recommendedName>
</protein>
<sequence length="259" mass="28904">MALPTDFIKYGYNGGNGVDKWGSLSSDFSLCSQGKQQSPINISKKTTVYDPNLKQTPRNYVLTNATLINNGINILMKYDHGAGNLILDGKNYTMTQMVWHSPSEHTIDGQSFPAELQLIHESDDNHIAVVAILYQFGSHDAFLLQIQDELKQLAQDKCTGDQEARVPVGIVQTRALARRSRKYFRYNGSLTAPPCTEGVTWIILGKVREMTKEQASSLQAPLSADYKNNARPVQPINERTVQLYDELHNANKTASKKSD</sequence>
<dbReference type="InterPro" id="IPR001148">
    <property type="entry name" value="CA_dom"/>
</dbReference>
<gene>
    <name evidence="2" type="ORF">ZIOFF_066683</name>
</gene>
<dbReference type="InterPro" id="IPR023561">
    <property type="entry name" value="Carbonic_anhydrase_a-class"/>
</dbReference>
<evidence type="ECO:0000259" key="1">
    <source>
        <dbReference type="PROSITE" id="PS51144"/>
    </source>
</evidence>
<feature type="domain" description="Alpha-carbonic anhydrase" evidence="1">
    <location>
        <begin position="8"/>
        <end position="245"/>
    </location>
</feature>
<dbReference type="EMBL" id="JACMSC010000018">
    <property type="protein sequence ID" value="KAG6477428.1"/>
    <property type="molecule type" value="Genomic_DNA"/>
</dbReference>
<evidence type="ECO:0000313" key="3">
    <source>
        <dbReference type="Proteomes" id="UP000734854"/>
    </source>
</evidence>
<dbReference type="GO" id="GO:0004089">
    <property type="term" value="F:carbonate dehydratase activity"/>
    <property type="evidence" value="ECO:0007669"/>
    <property type="project" value="InterPro"/>
</dbReference>
<dbReference type="PANTHER" id="PTHR18952">
    <property type="entry name" value="CARBONIC ANHYDRASE"/>
    <property type="match status" value="1"/>
</dbReference>
<dbReference type="InterPro" id="IPR041891">
    <property type="entry name" value="Alpha_CA_prokaryot-like"/>
</dbReference>
<keyword evidence="3" id="KW-1185">Reference proteome</keyword>
<dbReference type="AlphaFoldDB" id="A0A8J5F4C2"/>
<dbReference type="SMART" id="SM01057">
    <property type="entry name" value="Carb_anhydrase"/>
    <property type="match status" value="1"/>
</dbReference>
<organism evidence="2 3">
    <name type="scientific">Zingiber officinale</name>
    <name type="common">Ginger</name>
    <name type="synonym">Amomum zingiber</name>
    <dbReference type="NCBI Taxonomy" id="94328"/>
    <lineage>
        <taxon>Eukaryota</taxon>
        <taxon>Viridiplantae</taxon>
        <taxon>Streptophyta</taxon>
        <taxon>Embryophyta</taxon>
        <taxon>Tracheophyta</taxon>
        <taxon>Spermatophyta</taxon>
        <taxon>Magnoliopsida</taxon>
        <taxon>Liliopsida</taxon>
        <taxon>Zingiberales</taxon>
        <taxon>Zingiberaceae</taxon>
        <taxon>Zingiber</taxon>
    </lineage>
</organism>
<dbReference type="InterPro" id="IPR036398">
    <property type="entry name" value="CA_dom_sf"/>
</dbReference>
<comment type="caution">
    <text evidence="2">The sequence shown here is derived from an EMBL/GenBank/DDBJ whole genome shotgun (WGS) entry which is preliminary data.</text>
</comment>
<name>A0A8J5F4C2_ZINOF</name>
<dbReference type="Gene3D" id="3.10.200.10">
    <property type="entry name" value="Alpha carbonic anhydrase"/>
    <property type="match status" value="1"/>
</dbReference>
<proteinExistence type="predicted"/>
<dbReference type="CDD" id="cd03124">
    <property type="entry name" value="alpha_CA_prokaryotic_like"/>
    <property type="match status" value="1"/>
</dbReference>
<evidence type="ECO:0000313" key="2">
    <source>
        <dbReference type="EMBL" id="KAG6477428.1"/>
    </source>
</evidence>
<dbReference type="GO" id="GO:0008270">
    <property type="term" value="F:zinc ion binding"/>
    <property type="evidence" value="ECO:0007669"/>
    <property type="project" value="InterPro"/>
</dbReference>
<dbReference type="SUPFAM" id="SSF51069">
    <property type="entry name" value="Carbonic anhydrase"/>
    <property type="match status" value="1"/>
</dbReference>
<dbReference type="PANTHER" id="PTHR18952:SF236">
    <property type="entry name" value="ALPHA CARBONIC ANHYDRASE 1, CHLOROPLASTIC"/>
    <property type="match status" value="1"/>
</dbReference>
<reference evidence="2 3" key="1">
    <citation type="submission" date="2020-08" db="EMBL/GenBank/DDBJ databases">
        <title>Plant Genome Project.</title>
        <authorList>
            <person name="Zhang R.-G."/>
        </authorList>
    </citation>
    <scope>NUCLEOTIDE SEQUENCE [LARGE SCALE GENOMIC DNA]</scope>
    <source>
        <tissue evidence="2">Rhizome</tissue>
    </source>
</reference>
<dbReference type="Pfam" id="PF00194">
    <property type="entry name" value="Carb_anhydrase"/>
    <property type="match status" value="1"/>
</dbReference>